<dbReference type="NCBIfam" id="TIGR02608">
    <property type="entry name" value="delta_60_rpt"/>
    <property type="match status" value="5"/>
</dbReference>
<dbReference type="Gene3D" id="2.80.10.50">
    <property type="match status" value="3"/>
</dbReference>
<evidence type="ECO:0000313" key="2">
    <source>
        <dbReference type="Proteomes" id="UP000036955"/>
    </source>
</evidence>
<dbReference type="EMBL" id="LFQK01000014">
    <property type="protein sequence ID" value="KNH28077.1"/>
    <property type="molecule type" value="Genomic_DNA"/>
</dbReference>
<accession>A0A0L1MHV6</accession>
<dbReference type="Pfam" id="PF17164">
    <property type="entry name" value="DUF5122"/>
    <property type="match status" value="4"/>
</dbReference>
<evidence type="ECO:0000313" key="1">
    <source>
        <dbReference type="EMBL" id="KNH28077.1"/>
    </source>
</evidence>
<dbReference type="AlphaFoldDB" id="A0A0L1MHV6"/>
<dbReference type="SUPFAM" id="SSF63829">
    <property type="entry name" value="Calcium-dependent phosphotriesterase"/>
    <property type="match status" value="1"/>
</dbReference>
<dbReference type="OrthoDB" id="6992437at2"/>
<dbReference type="InterPro" id="IPR013431">
    <property type="entry name" value="Delta_60_rpt"/>
</dbReference>
<proteinExistence type="predicted"/>
<organism evidence="1 2">
    <name type="scientific">Pseudomonas syringae</name>
    <dbReference type="NCBI Taxonomy" id="317"/>
    <lineage>
        <taxon>Bacteria</taxon>
        <taxon>Pseudomonadati</taxon>
        <taxon>Pseudomonadota</taxon>
        <taxon>Gammaproteobacteria</taxon>
        <taxon>Pseudomonadales</taxon>
        <taxon>Pseudomonadaceae</taxon>
        <taxon>Pseudomonas</taxon>
    </lineage>
</organism>
<gene>
    <name evidence="1" type="ORF">ACS77_08060</name>
</gene>
<comment type="caution">
    <text evidence="1">The sequence shown here is derived from an EMBL/GenBank/DDBJ whole genome shotgun (WGS) entry which is preliminary data.</text>
</comment>
<protein>
    <recommendedName>
        <fullName evidence="3">Delta-60 repeat protein</fullName>
    </recommendedName>
</protein>
<sequence>MTQVQKAAGILDPAFGTNGVVTLPFGDVIGSIPVAVLPQPDNKLIVAVATTQPQNAAAKIARLEEDGSLDPTFGIQGIVEIPFDDGTWYSPRHLHPLTNEGWLITGTAERETEPGRVDLAVVRQLKDGALDTTFGKDGKVILNIYDLIGASLLTHRHDHDKKRDDSLAESAGDIGATPFVQQDGKVVLVSTVFFEFNNLKGIVIRLNKDGSLDTSFNQKGFLLVELPGIAHVWNYASGVAVQQDGKVLVCGDFSRATDDIYPDAYVIRYDQSGNIDSEFGVEDNGVVIIADREKSLGLSAMALKPDGGLIATGTAQLDRQNYGLIVSLNASGSFNLVFNDGKPLFSDFLDEGVSWRRSIFQEDGKIIVIGQGGGSFIDENSSMVTARYLADGSRDRTFGGEGWVVFNDEKGIDLYRGGALMSESRVVICGYAIDPPNPLWGSVVRYLG</sequence>
<evidence type="ECO:0008006" key="3">
    <source>
        <dbReference type="Google" id="ProtNLM"/>
    </source>
</evidence>
<reference evidence="1 2" key="1">
    <citation type="submission" date="2015-06" db="EMBL/GenBank/DDBJ databases">
        <authorList>
            <person name="Hoefler B.C."/>
            <person name="Straight P.D."/>
        </authorList>
    </citation>
    <scope>NUCLEOTIDE SEQUENCE [LARGE SCALE GENOMIC DNA]</scope>
    <source>
        <strain evidence="1 2">Riq4</strain>
    </source>
</reference>
<dbReference type="PATRIC" id="fig|317.197.peg.762"/>
<name>A0A0L1MHV6_PSESX</name>
<dbReference type="Proteomes" id="UP000036955">
    <property type="component" value="Unassembled WGS sequence"/>
</dbReference>